<dbReference type="PROSITE" id="PS50157">
    <property type="entry name" value="ZINC_FINGER_C2H2_2"/>
    <property type="match status" value="1"/>
</dbReference>
<evidence type="ECO:0000256" key="5">
    <source>
        <dbReference type="ARBA" id="ARBA00022771"/>
    </source>
</evidence>
<keyword evidence="5 8" id="KW-0863">Zinc-finger</keyword>
<dbReference type="PROSITE" id="PS00028">
    <property type="entry name" value="ZINC_FINGER_C2H2_1"/>
    <property type="match status" value="1"/>
</dbReference>
<gene>
    <name evidence="10" type="ORF">MNOR_LOCUS34620</name>
</gene>
<comment type="similarity">
    <text evidence="2">Belongs to the krueppel C2H2-type zinc-finger protein family.</text>
</comment>
<dbReference type="Gene3D" id="3.30.160.60">
    <property type="entry name" value="Classic Zinc Finger"/>
    <property type="match status" value="1"/>
</dbReference>
<dbReference type="GO" id="GO:0005634">
    <property type="term" value="C:nucleus"/>
    <property type="evidence" value="ECO:0007669"/>
    <property type="project" value="UniProtKB-SubCell"/>
</dbReference>
<evidence type="ECO:0000313" key="10">
    <source>
        <dbReference type="EMBL" id="CAL4175144.1"/>
    </source>
</evidence>
<feature type="non-terminal residue" evidence="10">
    <location>
        <position position="102"/>
    </location>
</feature>
<dbReference type="SMART" id="SM00355">
    <property type="entry name" value="ZnF_C2H2"/>
    <property type="match status" value="1"/>
</dbReference>
<evidence type="ECO:0000256" key="7">
    <source>
        <dbReference type="ARBA" id="ARBA00023242"/>
    </source>
</evidence>
<dbReference type="InterPro" id="IPR013087">
    <property type="entry name" value="Znf_C2H2_type"/>
</dbReference>
<keyword evidence="11" id="KW-1185">Reference proteome</keyword>
<evidence type="ECO:0000259" key="9">
    <source>
        <dbReference type="PROSITE" id="PS50157"/>
    </source>
</evidence>
<evidence type="ECO:0000256" key="1">
    <source>
        <dbReference type="ARBA" id="ARBA00004123"/>
    </source>
</evidence>
<keyword evidence="6" id="KW-0862">Zinc</keyword>
<comment type="subcellular location">
    <subcellularLocation>
        <location evidence="1">Nucleus</location>
    </subcellularLocation>
</comment>
<accession>A0AAV2SCE8</accession>
<keyword evidence="3" id="KW-0479">Metal-binding</keyword>
<organism evidence="10 11">
    <name type="scientific">Meganyctiphanes norvegica</name>
    <name type="common">Northern krill</name>
    <name type="synonym">Thysanopoda norvegica</name>
    <dbReference type="NCBI Taxonomy" id="48144"/>
    <lineage>
        <taxon>Eukaryota</taxon>
        <taxon>Metazoa</taxon>
        <taxon>Ecdysozoa</taxon>
        <taxon>Arthropoda</taxon>
        <taxon>Crustacea</taxon>
        <taxon>Multicrustacea</taxon>
        <taxon>Malacostraca</taxon>
        <taxon>Eumalacostraca</taxon>
        <taxon>Eucarida</taxon>
        <taxon>Euphausiacea</taxon>
        <taxon>Euphausiidae</taxon>
        <taxon>Meganyctiphanes</taxon>
    </lineage>
</organism>
<dbReference type="FunFam" id="3.30.160.60:FF:001530">
    <property type="entry name" value="Zinc finger protein 268"/>
    <property type="match status" value="1"/>
</dbReference>
<evidence type="ECO:0000256" key="8">
    <source>
        <dbReference type="PROSITE-ProRule" id="PRU00042"/>
    </source>
</evidence>
<proteinExistence type="inferred from homology"/>
<protein>
    <recommendedName>
        <fullName evidence="9">C2H2-type domain-containing protein</fullName>
    </recommendedName>
</protein>
<evidence type="ECO:0000313" key="11">
    <source>
        <dbReference type="Proteomes" id="UP001497623"/>
    </source>
</evidence>
<feature type="domain" description="C2H2-type" evidence="9">
    <location>
        <begin position="74"/>
        <end position="101"/>
    </location>
</feature>
<dbReference type="AlphaFoldDB" id="A0AAV2SCE8"/>
<keyword evidence="7" id="KW-0539">Nucleus</keyword>
<dbReference type="SUPFAM" id="SSF57667">
    <property type="entry name" value="beta-beta-alpha zinc fingers"/>
    <property type="match status" value="1"/>
</dbReference>
<sequence length="102" mass="11885">MSEPIVKQEFGAIFSQRIENRNNSNKDAELQHKNETSIKLEEGSYLQEVCQKSTYGNFEVKMKGNEEHAEEIPYKCNQCDKAFSDKMGIVKHQITHTRDKLY</sequence>
<evidence type="ECO:0000256" key="3">
    <source>
        <dbReference type="ARBA" id="ARBA00022723"/>
    </source>
</evidence>
<dbReference type="Proteomes" id="UP001497623">
    <property type="component" value="Unassembled WGS sequence"/>
</dbReference>
<evidence type="ECO:0000256" key="4">
    <source>
        <dbReference type="ARBA" id="ARBA00022737"/>
    </source>
</evidence>
<reference evidence="10 11" key="1">
    <citation type="submission" date="2024-05" db="EMBL/GenBank/DDBJ databases">
        <authorList>
            <person name="Wallberg A."/>
        </authorList>
    </citation>
    <scope>NUCLEOTIDE SEQUENCE [LARGE SCALE GENOMIC DNA]</scope>
</reference>
<dbReference type="EMBL" id="CAXKWB010053988">
    <property type="protein sequence ID" value="CAL4175144.1"/>
    <property type="molecule type" value="Genomic_DNA"/>
</dbReference>
<evidence type="ECO:0000256" key="6">
    <source>
        <dbReference type="ARBA" id="ARBA00022833"/>
    </source>
</evidence>
<name>A0AAV2SCE8_MEGNR</name>
<keyword evidence="4" id="KW-0677">Repeat</keyword>
<dbReference type="InterPro" id="IPR036236">
    <property type="entry name" value="Znf_C2H2_sf"/>
</dbReference>
<dbReference type="GO" id="GO:0008270">
    <property type="term" value="F:zinc ion binding"/>
    <property type="evidence" value="ECO:0007669"/>
    <property type="project" value="UniProtKB-KW"/>
</dbReference>
<comment type="caution">
    <text evidence="10">The sequence shown here is derived from an EMBL/GenBank/DDBJ whole genome shotgun (WGS) entry which is preliminary data.</text>
</comment>
<evidence type="ECO:0000256" key="2">
    <source>
        <dbReference type="ARBA" id="ARBA00006991"/>
    </source>
</evidence>